<accession>A0ACC1MGQ1</accession>
<dbReference type="EMBL" id="JANSHE010006858">
    <property type="protein sequence ID" value="KAJ2965852.1"/>
    <property type="molecule type" value="Genomic_DNA"/>
</dbReference>
<gene>
    <name evidence="1" type="ORF">NUW54_g13977</name>
</gene>
<name>A0ACC1MGQ1_9APHY</name>
<protein>
    <submittedName>
        <fullName evidence="1">Uncharacterized protein</fullName>
    </submittedName>
</protein>
<evidence type="ECO:0000313" key="1">
    <source>
        <dbReference type="EMBL" id="KAJ2965852.1"/>
    </source>
</evidence>
<keyword evidence="2" id="KW-1185">Reference proteome</keyword>
<evidence type="ECO:0000313" key="2">
    <source>
        <dbReference type="Proteomes" id="UP001144978"/>
    </source>
</evidence>
<dbReference type="Proteomes" id="UP001144978">
    <property type="component" value="Unassembled WGS sequence"/>
</dbReference>
<proteinExistence type="predicted"/>
<organism evidence="1 2">
    <name type="scientific">Trametes sanguinea</name>
    <dbReference type="NCBI Taxonomy" id="158606"/>
    <lineage>
        <taxon>Eukaryota</taxon>
        <taxon>Fungi</taxon>
        <taxon>Dikarya</taxon>
        <taxon>Basidiomycota</taxon>
        <taxon>Agaricomycotina</taxon>
        <taxon>Agaricomycetes</taxon>
        <taxon>Polyporales</taxon>
        <taxon>Polyporaceae</taxon>
        <taxon>Trametes</taxon>
    </lineage>
</organism>
<reference evidence="1" key="1">
    <citation type="submission" date="2022-08" db="EMBL/GenBank/DDBJ databases">
        <title>Genome Sequence of Pycnoporus sanguineus.</title>
        <authorList>
            <person name="Buettner E."/>
        </authorList>
    </citation>
    <scope>NUCLEOTIDE SEQUENCE</scope>
    <source>
        <strain evidence="1">CG-C14</strain>
    </source>
</reference>
<comment type="caution">
    <text evidence="1">The sequence shown here is derived from an EMBL/GenBank/DDBJ whole genome shotgun (WGS) entry which is preliminary data.</text>
</comment>
<sequence length="167" mass="18240">MYALPSMPDHDIPGHSSNDRHLPHGMRNLPYSTHFNDEQGRKGFADVDAIIRGGIRARRLPFAGILIHHDGVLGDPSRSVRRPRHRTLSVTAALLSLPPQETEQGRNATVNGIFYESDAVSVPRQLPRGWSISHSQALRVFYAYVVHATGGLPSSTDELNTGGSGDS</sequence>